<accession>A0AAV0IIT0</accession>
<dbReference type="Proteomes" id="UP001154282">
    <property type="component" value="Unassembled WGS sequence"/>
</dbReference>
<evidence type="ECO:0000259" key="1">
    <source>
        <dbReference type="Pfam" id="PF12697"/>
    </source>
</evidence>
<organism evidence="2 3">
    <name type="scientific">Linum tenue</name>
    <dbReference type="NCBI Taxonomy" id="586396"/>
    <lineage>
        <taxon>Eukaryota</taxon>
        <taxon>Viridiplantae</taxon>
        <taxon>Streptophyta</taxon>
        <taxon>Embryophyta</taxon>
        <taxon>Tracheophyta</taxon>
        <taxon>Spermatophyta</taxon>
        <taxon>Magnoliopsida</taxon>
        <taxon>eudicotyledons</taxon>
        <taxon>Gunneridae</taxon>
        <taxon>Pentapetalae</taxon>
        <taxon>rosids</taxon>
        <taxon>fabids</taxon>
        <taxon>Malpighiales</taxon>
        <taxon>Linaceae</taxon>
        <taxon>Linum</taxon>
    </lineage>
</organism>
<evidence type="ECO:0000313" key="3">
    <source>
        <dbReference type="Proteomes" id="UP001154282"/>
    </source>
</evidence>
<keyword evidence="3" id="KW-1185">Reference proteome</keyword>
<dbReference type="InterPro" id="IPR000073">
    <property type="entry name" value="AB_hydrolase_1"/>
</dbReference>
<dbReference type="PANTHER" id="PTHR22753:SF24">
    <property type="entry name" value="ESTERASE_LIPASE_THIOESTERASE FAMILY PROTEIN"/>
    <property type="match status" value="1"/>
</dbReference>
<sequence>MAATTAGARFSFSPVIRCCAATPAPADKLKLNPVQLPTRRLFAVSSQQVSTSAGEVVSFPLPAQGEGIGTESLDATATANQGKEDEQIDNPYAAAVRTPQEAMQLGKTVKDYFVEAKGLIQSTASDGGGHHPHWISPAEDGCGSPTADSPLFLYLPGIDGVGLGLIRQHHNLCKLFNVSCLHIPAKDRTSLRGLVQLVEKTVRAEYGRSPRRPIYICGESLGACIALAVAARNPGIDLVLILANPGTSFEKSQLQSLMPLLDLLPDNFHLNVPIMLGLMTGSLVLILVLCIFSHLCSLLMKPAICDPVKTFMDNLVRGLPLPQATGGLTVDVLAMSSHLSILSEILPKETLLWKLQLLETASSYANARLRAVKAQILILSSGKDQLLPSNEESQRLRAALPKSVIRTFDDNGHFLFLEDGVDLVTTLKGSLFYRRRKHRDFVTDYIPPTPLEFKNIDAKYRELEVATSPVMFSTLQDGTIVKGLSGIPSEGPVLIVGYHMLLGVELSPMVTRILKERNILVRGIAHPMMFSRVKEGRMPPLSSFDDFRVMGAVPVSGPVLFKLLSSRAHVLLYPGGMREACHRKGEEYQLHWPEQSEFVRMAARFGAKIVPFGVVGEDDYGEVVFDYEDQMKIPFFRYIIESTTEEIPQVRTDAGGELALQGVHFPVFRPKLPGRFYYLFGKPIETQGREEELSKDREKANEVYMEVKQEVYNCIDYLKEKRESDPYRNVVARMAYQAIHGLDAPVPTFEL</sequence>
<reference evidence="2" key="1">
    <citation type="submission" date="2022-08" db="EMBL/GenBank/DDBJ databases">
        <authorList>
            <person name="Gutierrez-Valencia J."/>
        </authorList>
    </citation>
    <scope>NUCLEOTIDE SEQUENCE</scope>
</reference>
<dbReference type="EMBL" id="CAMGYJ010000003">
    <property type="protein sequence ID" value="CAI0396862.1"/>
    <property type="molecule type" value="Genomic_DNA"/>
</dbReference>
<dbReference type="GO" id="GO:0016020">
    <property type="term" value="C:membrane"/>
    <property type="evidence" value="ECO:0007669"/>
    <property type="project" value="TreeGrafter"/>
</dbReference>
<comment type="caution">
    <text evidence="2">The sequence shown here is derived from an EMBL/GenBank/DDBJ whole genome shotgun (WGS) entry which is preliminary data.</text>
</comment>
<feature type="domain" description="AB hydrolase-1" evidence="1">
    <location>
        <begin position="194"/>
        <end position="422"/>
    </location>
</feature>
<dbReference type="Pfam" id="PF12697">
    <property type="entry name" value="Abhydrolase_6"/>
    <property type="match status" value="1"/>
</dbReference>
<dbReference type="InterPro" id="IPR029058">
    <property type="entry name" value="AB_hydrolase_fold"/>
</dbReference>
<name>A0AAV0IIT0_9ROSI</name>
<dbReference type="CDD" id="cd07987">
    <property type="entry name" value="LPLAT_MGAT-like"/>
    <property type="match status" value="1"/>
</dbReference>
<protein>
    <recommendedName>
        <fullName evidence="1">AB hydrolase-1 domain-containing protein</fullName>
    </recommendedName>
</protein>
<dbReference type="AlphaFoldDB" id="A0AAV0IIT0"/>
<evidence type="ECO:0000313" key="2">
    <source>
        <dbReference type="EMBL" id="CAI0396862.1"/>
    </source>
</evidence>
<dbReference type="PANTHER" id="PTHR22753">
    <property type="entry name" value="TRANSMEMBRANE PROTEIN 68"/>
    <property type="match status" value="1"/>
</dbReference>
<dbReference type="SUPFAM" id="SSF53474">
    <property type="entry name" value="alpha/beta-Hydrolases"/>
    <property type="match status" value="1"/>
</dbReference>
<dbReference type="Gene3D" id="3.40.50.1820">
    <property type="entry name" value="alpha/beta hydrolase"/>
    <property type="match status" value="1"/>
</dbReference>
<gene>
    <name evidence="2" type="ORF">LITE_LOCUS9314</name>
</gene>
<proteinExistence type="predicted"/>